<dbReference type="Proteomes" id="UP000265515">
    <property type="component" value="Unassembled WGS sequence"/>
</dbReference>
<dbReference type="EMBL" id="BFEA01000391">
    <property type="protein sequence ID" value="GBG81928.1"/>
    <property type="molecule type" value="Genomic_DNA"/>
</dbReference>
<evidence type="ECO:0000313" key="2">
    <source>
        <dbReference type="EMBL" id="GBG81928.1"/>
    </source>
</evidence>
<feature type="compositionally biased region" description="Basic and acidic residues" evidence="1">
    <location>
        <begin position="46"/>
        <end position="58"/>
    </location>
</feature>
<protein>
    <submittedName>
        <fullName evidence="2">Uncharacterized protein</fullName>
    </submittedName>
</protein>
<name>A0A388LHY6_CHABU</name>
<feature type="compositionally biased region" description="Acidic residues" evidence="1">
    <location>
        <begin position="359"/>
        <end position="374"/>
    </location>
</feature>
<evidence type="ECO:0000313" key="3">
    <source>
        <dbReference type="Proteomes" id="UP000265515"/>
    </source>
</evidence>
<keyword evidence="3" id="KW-1185">Reference proteome</keyword>
<feature type="region of interest" description="Disordered" evidence="1">
    <location>
        <begin position="1"/>
        <end position="64"/>
    </location>
</feature>
<feature type="compositionally biased region" description="Acidic residues" evidence="1">
    <location>
        <begin position="333"/>
        <end position="351"/>
    </location>
</feature>
<reference evidence="2 3" key="1">
    <citation type="journal article" date="2018" name="Cell">
        <title>The Chara Genome: Secondary Complexity and Implications for Plant Terrestrialization.</title>
        <authorList>
            <person name="Nishiyama T."/>
            <person name="Sakayama H."/>
            <person name="Vries J.D."/>
            <person name="Buschmann H."/>
            <person name="Saint-Marcoux D."/>
            <person name="Ullrich K.K."/>
            <person name="Haas F.B."/>
            <person name="Vanderstraeten L."/>
            <person name="Becker D."/>
            <person name="Lang D."/>
            <person name="Vosolsobe S."/>
            <person name="Rombauts S."/>
            <person name="Wilhelmsson P.K.I."/>
            <person name="Janitza P."/>
            <person name="Kern R."/>
            <person name="Heyl A."/>
            <person name="Rumpler F."/>
            <person name="Villalobos L.I.A.C."/>
            <person name="Clay J.M."/>
            <person name="Skokan R."/>
            <person name="Toyoda A."/>
            <person name="Suzuki Y."/>
            <person name="Kagoshima H."/>
            <person name="Schijlen E."/>
            <person name="Tajeshwar N."/>
            <person name="Catarino B."/>
            <person name="Hetherington A.J."/>
            <person name="Saltykova A."/>
            <person name="Bonnot C."/>
            <person name="Breuninger H."/>
            <person name="Symeonidi A."/>
            <person name="Radhakrishnan G.V."/>
            <person name="Van Nieuwerburgh F."/>
            <person name="Deforce D."/>
            <person name="Chang C."/>
            <person name="Karol K.G."/>
            <person name="Hedrich R."/>
            <person name="Ulvskov P."/>
            <person name="Glockner G."/>
            <person name="Delwiche C.F."/>
            <person name="Petrasek J."/>
            <person name="Van de Peer Y."/>
            <person name="Friml J."/>
            <person name="Beilby M."/>
            <person name="Dolan L."/>
            <person name="Kohara Y."/>
            <person name="Sugano S."/>
            <person name="Fujiyama A."/>
            <person name="Delaux P.-M."/>
            <person name="Quint M."/>
            <person name="TheiBen G."/>
            <person name="Hagemann M."/>
            <person name="Harholt J."/>
            <person name="Dunand C."/>
            <person name="Zachgo S."/>
            <person name="Langdale J."/>
            <person name="Maumus F."/>
            <person name="Straeten D.V.D."/>
            <person name="Gould S.B."/>
            <person name="Rensing S.A."/>
        </authorList>
    </citation>
    <scope>NUCLEOTIDE SEQUENCE [LARGE SCALE GENOMIC DNA]</scope>
    <source>
        <strain evidence="2 3">S276</strain>
    </source>
</reference>
<sequence>MRDGVSITDPVGRAMAERHMDVREEDLEMEDLRRTDEAAAPAAGMADDRAAGHGEESAARGVDPTMTDEGRLLRAQSGPRKRFVDVWEDMVEDPSEPQVGAASEEVYRDDMTIPEEVEAEMRCRRKEGGDRASARLLQGRDYEDEDAEDVIYEVDDVWAGKDMIEEIAAAGKGKEAVRDDPLVSRVWDRWGGLDIVDDLDGYLHGSRHTLHMMKDIQECRRPDEGSAGVQQDRRVDTGFQPTTFDGVERCDAPLPGSAARMPCLAIEDHGSTPVVEERETHATVSEQPHPIVEDQVTAPAAEELEATVIFEQQTSLEGMARFDGTGTRRIEVQEDDDDDEQGNGDGSESEYEAPPHPSDDDDDADTGGDADDDH</sequence>
<evidence type="ECO:0000256" key="1">
    <source>
        <dbReference type="SAM" id="MobiDB-lite"/>
    </source>
</evidence>
<feature type="region of interest" description="Disordered" evidence="1">
    <location>
        <begin position="315"/>
        <end position="374"/>
    </location>
</feature>
<gene>
    <name evidence="2" type="ORF">CBR_g34110</name>
</gene>
<dbReference type="AlphaFoldDB" id="A0A388LHY6"/>
<proteinExistence type="predicted"/>
<organism evidence="2 3">
    <name type="scientific">Chara braunii</name>
    <name type="common">Braun's stonewort</name>
    <dbReference type="NCBI Taxonomy" id="69332"/>
    <lineage>
        <taxon>Eukaryota</taxon>
        <taxon>Viridiplantae</taxon>
        <taxon>Streptophyta</taxon>
        <taxon>Charophyceae</taxon>
        <taxon>Charales</taxon>
        <taxon>Characeae</taxon>
        <taxon>Chara</taxon>
    </lineage>
</organism>
<accession>A0A388LHY6</accession>
<comment type="caution">
    <text evidence="2">The sequence shown here is derived from an EMBL/GenBank/DDBJ whole genome shotgun (WGS) entry which is preliminary data.</text>
</comment>
<dbReference type="Gramene" id="GBG81928">
    <property type="protein sequence ID" value="GBG81928"/>
    <property type="gene ID" value="CBR_g34110"/>
</dbReference>